<dbReference type="GO" id="GO:0016491">
    <property type="term" value="F:oxidoreductase activity"/>
    <property type="evidence" value="ECO:0007669"/>
    <property type="project" value="UniProtKB-KW"/>
</dbReference>
<dbReference type="AlphaFoldDB" id="A0AA38L4J6"/>
<name>A0AA38L4J6_TAXCH</name>
<accession>A0AA38L4J6</accession>
<dbReference type="EMBL" id="JAHRHJ020000005">
    <property type="protein sequence ID" value="KAH9313773.1"/>
    <property type="molecule type" value="Genomic_DNA"/>
</dbReference>
<dbReference type="Pfam" id="PF00106">
    <property type="entry name" value="adh_short"/>
    <property type="match status" value="2"/>
</dbReference>
<evidence type="ECO:0000313" key="5">
    <source>
        <dbReference type="EMBL" id="KAH9313773.1"/>
    </source>
</evidence>
<organism evidence="5 6">
    <name type="scientific">Taxus chinensis</name>
    <name type="common">Chinese yew</name>
    <name type="synonym">Taxus wallichiana var. chinensis</name>
    <dbReference type="NCBI Taxonomy" id="29808"/>
    <lineage>
        <taxon>Eukaryota</taxon>
        <taxon>Viridiplantae</taxon>
        <taxon>Streptophyta</taxon>
        <taxon>Embryophyta</taxon>
        <taxon>Tracheophyta</taxon>
        <taxon>Spermatophyta</taxon>
        <taxon>Pinopsida</taxon>
        <taxon>Pinidae</taxon>
        <taxon>Conifers II</taxon>
        <taxon>Cupressales</taxon>
        <taxon>Taxaceae</taxon>
        <taxon>Taxus</taxon>
    </lineage>
</organism>
<dbReference type="PRINTS" id="PR00080">
    <property type="entry name" value="SDRFAMILY"/>
</dbReference>
<protein>
    <submittedName>
        <fullName evidence="5">Uncharacterized protein</fullName>
    </submittedName>
</protein>
<comment type="similarity">
    <text evidence="1 4">Belongs to the short-chain dehydrogenases/reductases (SDR) family.</text>
</comment>
<evidence type="ECO:0000256" key="1">
    <source>
        <dbReference type="ARBA" id="ARBA00006484"/>
    </source>
</evidence>
<evidence type="ECO:0000256" key="2">
    <source>
        <dbReference type="ARBA" id="ARBA00022857"/>
    </source>
</evidence>
<dbReference type="Proteomes" id="UP000824469">
    <property type="component" value="Unassembled WGS sequence"/>
</dbReference>
<comment type="caution">
    <text evidence="5">The sequence shown here is derived from an EMBL/GenBank/DDBJ whole genome shotgun (WGS) entry which is preliminary data.</text>
</comment>
<keyword evidence="3" id="KW-0560">Oxidoreductase</keyword>
<sequence length="307" mass="34144">MAVESSKWWTKESVAVVTGANKGIGFEIVRQLAENGFTVALTARDADRGLRATKTLNEEGFTNVVFRELDIQNPHSISDFASWLKDNYGALDILVNNAAILGSEKVKEIPTGALKHIPVDKFNDPILAKLSITNNEMSKNCFEINYYGTKRITEALLPLFRPEARIVNVSSEAGLLQWLRNDSLRQKLSDVSKITEEFIDEMIEGFLDDMKNGELEEKGWPLVGPQYCLSKLAVNAYTRLLSRKLSDGEGKKIYVNSVHPGIVQTDMTRHFGMLTASQGAESVVMLALLPPNGPSGQFFFIKEHSSF</sequence>
<dbReference type="InterPro" id="IPR036291">
    <property type="entry name" value="NAD(P)-bd_dom_sf"/>
</dbReference>
<dbReference type="GO" id="GO:0016020">
    <property type="term" value="C:membrane"/>
    <property type="evidence" value="ECO:0007669"/>
    <property type="project" value="TreeGrafter"/>
</dbReference>
<dbReference type="Gene3D" id="3.40.50.720">
    <property type="entry name" value="NAD(P)-binding Rossmann-like Domain"/>
    <property type="match status" value="1"/>
</dbReference>
<dbReference type="OMA" id="NEMSKNC"/>
<evidence type="ECO:0000256" key="3">
    <source>
        <dbReference type="ARBA" id="ARBA00023002"/>
    </source>
</evidence>
<dbReference type="SUPFAM" id="SSF51735">
    <property type="entry name" value="NAD(P)-binding Rossmann-fold domains"/>
    <property type="match status" value="1"/>
</dbReference>
<gene>
    <name evidence="5" type="ORF">KI387_022400</name>
</gene>
<evidence type="ECO:0000313" key="6">
    <source>
        <dbReference type="Proteomes" id="UP000824469"/>
    </source>
</evidence>
<dbReference type="PANTHER" id="PTHR43490">
    <property type="entry name" value="(+)-NEOMENTHOL DEHYDROGENASE"/>
    <property type="match status" value="1"/>
</dbReference>
<dbReference type="PRINTS" id="PR00081">
    <property type="entry name" value="GDHRDH"/>
</dbReference>
<dbReference type="InterPro" id="IPR002347">
    <property type="entry name" value="SDR_fam"/>
</dbReference>
<reference evidence="5 6" key="1">
    <citation type="journal article" date="2021" name="Nat. Plants">
        <title>The Taxus genome provides insights into paclitaxel biosynthesis.</title>
        <authorList>
            <person name="Xiong X."/>
            <person name="Gou J."/>
            <person name="Liao Q."/>
            <person name="Li Y."/>
            <person name="Zhou Q."/>
            <person name="Bi G."/>
            <person name="Li C."/>
            <person name="Du R."/>
            <person name="Wang X."/>
            <person name="Sun T."/>
            <person name="Guo L."/>
            <person name="Liang H."/>
            <person name="Lu P."/>
            <person name="Wu Y."/>
            <person name="Zhang Z."/>
            <person name="Ro D.K."/>
            <person name="Shang Y."/>
            <person name="Huang S."/>
            <person name="Yan J."/>
        </authorList>
    </citation>
    <scope>NUCLEOTIDE SEQUENCE [LARGE SCALE GENOMIC DNA]</scope>
    <source>
        <strain evidence="5">Ta-2019</strain>
    </source>
</reference>
<keyword evidence="2" id="KW-0521">NADP</keyword>
<evidence type="ECO:0000256" key="4">
    <source>
        <dbReference type="RuleBase" id="RU000363"/>
    </source>
</evidence>
<proteinExistence type="inferred from homology"/>
<keyword evidence="6" id="KW-1185">Reference proteome</keyword>
<dbReference type="PANTHER" id="PTHR43490:SF73">
    <property type="entry name" value="OS07G0685800 PROTEIN"/>
    <property type="match status" value="1"/>
</dbReference>